<gene>
    <name evidence="2" type="ORF">GCM10008101_00670</name>
</gene>
<evidence type="ECO:0000259" key="1">
    <source>
        <dbReference type="Pfam" id="PF13761"/>
    </source>
</evidence>
<dbReference type="InterPro" id="IPR025311">
    <property type="entry name" value="DUF4166"/>
</dbReference>
<reference evidence="3" key="1">
    <citation type="journal article" date="2019" name="Int. J. Syst. Evol. Microbiol.">
        <title>The Global Catalogue of Microorganisms (GCM) 10K type strain sequencing project: providing services to taxonomists for standard genome sequencing and annotation.</title>
        <authorList>
            <consortium name="The Broad Institute Genomics Platform"/>
            <consortium name="The Broad Institute Genome Sequencing Center for Infectious Disease"/>
            <person name="Wu L."/>
            <person name="Ma J."/>
        </authorList>
    </citation>
    <scope>NUCLEOTIDE SEQUENCE [LARGE SCALE GENOMIC DNA]</scope>
    <source>
        <strain evidence="3">KCTC 22558</strain>
    </source>
</reference>
<dbReference type="EMBL" id="BMXY01000001">
    <property type="protein sequence ID" value="GGZ51547.1"/>
    <property type="molecule type" value="Genomic_DNA"/>
</dbReference>
<organism evidence="2 3">
    <name type="scientific">Cognatilysobacter xinjiangensis</name>
    <dbReference type="NCBI Taxonomy" id="546892"/>
    <lineage>
        <taxon>Bacteria</taxon>
        <taxon>Pseudomonadati</taxon>
        <taxon>Pseudomonadota</taxon>
        <taxon>Gammaproteobacteria</taxon>
        <taxon>Lysobacterales</taxon>
        <taxon>Lysobacteraceae</taxon>
        <taxon>Cognatilysobacter</taxon>
    </lineage>
</organism>
<evidence type="ECO:0000313" key="2">
    <source>
        <dbReference type="EMBL" id="GGZ51547.1"/>
    </source>
</evidence>
<dbReference type="Proteomes" id="UP000643403">
    <property type="component" value="Unassembled WGS sequence"/>
</dbReference>
<dbReference type="RefSeq" id="WP_229790609.1">
    <property type="nucleotide sequence ID" value="NZ_BMXY01000001.1"/>
</dbReference>
<accession>A0ABQ3BPY7</accession>
<protein>
    <recommendedName>
        <fullName evidence="1">DUF4166 domain-containing protein</fullName>
    </recommendedName>
</protein>
<dbReference type="Pfam" id="PF13761">
    <property type="entry name" value="DUF4166"/>
    <property type="match status" value="1"/>
</dbReference>
<feature type="domain" description="DUF4166" evidence="1">
    <location>
        <begin position="18"/>
        <end position="172"/>
    </location>
</feature>
<name>A0ABQ3BPY7_9GAMM</name>
<sequence length="175" mass="19768">MIPATLYGHLLGDAYRRLPQRVAMLHARDGRRRYVGEVEVRRGASPLSRLCAWATRLPPAGAGPIHVDIDADRHGERWIRHVAGHAMPSRLRAHAGRLRERLGLVTFDFDLHVDAGQLRWSVAAVHVFGLPLPRGWFEGVEAIESERDGRYRFDVRATLPFAGLLVHYTGWLDVD</sequence>
<comment type="caution">
    <text evidence="2">The sequence shown here is derived from an EMBL/GenBank/DDBJ whole genome shotgun (WGS) entry which is preliminary data.</text>
</comment>
<evidence type="ECO:0000313" key="3">
    <source>
        <dbReference type="Proteomes" id="UP000643403"/>
    </source>
</evidence>
<keyword evidence="3" id="KW-1185">Reference proteome</keyword>
<proteinExistence type="predicted"/>